<organism evidence="2 3">
    <name type="scientific">Pseudoatta argentina</name>
    <dbReference type="NCBI Taxonomy" id="621737"/>
    <lineage>
        <taxon>Eukaryota</taxon>
        <taxon>Metazoa</taxon>
        <taxon>Ecdysozoa</taxon>
        <taxon>Arthropoda</taxon>
        <taxon>Hexapoda</taxon>
        <taxon>Insecta</taxon>
        <taxon>Pterygota</taxon>
        <taxon>Neoptera</taxon>
        <taxon>Endopterygota</taxon>
        <taxon>Hymenoptera</taxon>
        <taxon>Apocrita</taxon>
        <taxon>Aculeata</taxon>
        <taxon>Formicoidea</taxon>
        <taxon>Formicidae</taxon>
        <taxon>Myrmicinae</taxon>
        <taxon>Pseudoatta</taxon>
    </lineage>
</organism>
<dbReference type="Proteomes" id="UP000668214">
    <property type="component" value="Unassembled WGS sequence"/>
</dbReference>
<feature type="non-terminal residue" evidence="2">
    <location>
        <position position="1"/>
    </location>
</feature>
<protein>
    <submittedName>
        <fullName evidence="2">MOS1T transposase</fullName>
    </submittedName>
</protein>
<name>A0A836JBY3_9HYME</name>
<accession>A0A836JBY3</accession>
<sequence>MIQKQGHWVPYELKPRDVERRFGTCELLLQRQKRKGFLCVRVPSLNTERVSAARVLSASFHAIDTPSDDLLPGIAHCYSAQSLHISTFLNTRQRSGRFFPQSPESSKQSTGDCPSEDARTPLELPQRSISTLEFPIARPNFDNCPRKKGEKGYRPPHLLPCGFLIGGRSSSLLTSAPAILRLREAPRYSHYASAKIKTTACSQEQGMPHVRQAGREAAYKSLVREYRSEQFDPRVFSDPWIYPSPYHPVPENHPDSPLAQRGPTSLPRIVKVEAVFRAIRIVKKP</sequence>
<evidence type="ECO:0000313" key="3">
    <source>
        <dbReference type="Proteomes" id="UP000668214"/>
    </source>
</evidence>
<evidence type="ECO:0000313" key="2">
    <source>
        <dbReference type="EMBL" id="KAG5315036.1"/>
    </source>
</evidence>
<feature type="compositionally biased region" description="Polar residues" evidence="1">
    <location>
        <begin position="102"/>
        <end position="112"/>
    </location>
</feature>
<dbReference type="AlphaFoldDB" id="A0A836JBY3"/>
<dbReference type="EMBL" id="JAANIA010002387">
    <property type="protein sequence ID" value="KAG5315036.1"/>
    <property type="molecule type" value="Genomic_DNA"/>
</dbReference>
<comment type="caution">
    <text evidence="2">The sequence shown here is derived from an EMBL/GenBank/DDBJ whole genome shotgun (WGS) entry which is preliminary data.</text>
</comment>
<evidence type="ECO:0000256" key="1">
    <source>
        <dbReference type="SAM" id="MobiDB-lite"/>
    </source>
</evidence>
<feature type="region of interest" description="Disordered" evidence="1">
    <location>
        <begin position="96"/>
        <end position="124"/>
    </location>
</feature>
<feature type="non-terminal residue" evidence="2">
    <location>
        <position position="285"/>
    </location>
</feature>
<reference evidence="2" key="1">
    <citation type="submission" date="2020-02" db="EMBL/GenBank/DDBJ databases">
        <title>Relaxed selection underlies rapid genomic changes in the transitions from sociality to social parasitism in ants.</title>
        <authorList>
            <person name="Bi X."/>
        </authorList>
    </citation>
    <scope>NUCLEOTIDE SEQUENCE</scope>
    <source>
        <strain evidence="2">BGI-DK2014c</strain>
        <tissue evidence="2">Whole body</tissue>
    </source>
</reference>
<proteinExistence type="predicted"/>
<keyword evidence="3" id="KW-1185">Reference proteome</keyword>
<gene>
    <name evidence="2" type="ORF">G6Z78_0001188</name>
</gene>